<keyword evidence="3" id="KW-1185">Reference proteome</keyword>
<proteinExistence type="predicted"/>
<evidence type="ECO:0000313" key="3">
    <source>
        <dbReference type="Proteomes" id="UP000801428"/>
    </source>
</evidence>
<accession>A0A9P4TKC1</accession>
<comment type="caution">
    <text evidence="2">The sequence shown here is derived from an EMBL/GenBank/DDBJ whole genome shotgun (WGS) entry which is preliminary data.</text>
</comment>
<feature type="compositionally biased region" description="Basic residues" evidence="1">
    <location>
        <begin position="191"/>
        <end position="214"/>
    </location>
</feature>
<reference evidence="2" key="1">
    <citation type="submission" date="2019-04" db="EMBL/GenBank/DDBJ databases">
        <title>Sequencing of skin fungus with MAO and IRED activity.</title>
        <authorList>
            <person name="Marsaioli A.J."/>
            <person name="Bonatto J.M.C."/>
            <person name="Reis Junior O."/>
        </authorList>
    </citation>
    <scope>NUCLEOTIDE SEQUENCE</scope>
    <source>
        <strain evidence="2">30M1</strain>
    </source>
</reference>
<protein>
    <submittedName>
        <fullName evidence="2">Uncharacterized protein</fullName>
    </submittedName>
</protein>
<feature type="region of interest" description="Disordered" evidence="1">
    <location>
        <begin position="1"/>
        <end position="92"/>
    </location>
</feature>
<evidence type="ECO:0000256" key="1">
    <source>
        <dbReference type="SAM" id="MobiDB-lite"/>
    </source>
</evidence>
<organism evidence="2 3">
    <name type="scientific">Curvularia kusanoi</name>
    <name type="common">Cochliobolus kusanoi</name>
    <dbReference type="NCBI Taxonomy" id="90978"/>
    <lineage>
        <taxon>Eukaryota</taxon>
        <taxon>Fungi</taxon>
        <taxon>Dikarya</taxon>
        <taxon>Ascomycota</taxon>
        <taxon>Pezizomycotina</taxon>
        <taxon>Dothideomycetes</taxon>
        <taxon>Pleosporomycetidae</taxon>
        <taxon>Pleosporales</taxon>
        <taxon>Pleosporineae</taxon>
        <taxon>Pleosporaceae</taxon>
        <taxon>Curvularia</taxon>
    </lineage>
</organism>
<feature type="compositionally biased region" description="Polar residues" evidence="1">
    <location>
        <begin position="14"/>
        <end position="28"/>
    </location>
</feature>
<gene>
    <name evidence="2" type="ORF">E8E13_010236</name>
</gene>
<dbReference type="EMBL" id="SWKU01000005">
    <property type="protein sequence ID" value="KAF3006780.1"/>
    <property type="molecule type" value="Genomic_DNA"/>
</dbReference>
<feature type="region of interest" description="Disordered" evidence="1">
    <location>
        <begin position="182"/>
        <end position="214"/>
    </location>
</feature>
<dbReference type="Proteomes" id="UP000801428">
    <property type="component" value="Unassembled WGS sequence"/>
</dbReference>
<sequence>MNGPRRSTRERQPSKQLLSTSEPSSLPMSINDEPPEQWPPRPEDLPPGLIYHAPLNSEELAPPCKVRPRSEETPTCKYEPNEFDAADPSIPYASRMERQERLWDLRRYTIEHTLQRGLDFGGNGPTSAVRESLMKEDEIRSNWVVNKPEREAKEIAADEERDRKCKMEIMVNIALKIEEIDGDEEGGGGLGKKKSVKGKKGKGNGKGRRNGRRG</sequence>
<name>A0A9P4TKC1_CURKU</name>
<evidence type="ECO:0000313" key="2">
    <source>
        <dbReference type="EMBL" id="KAF3006780.1"/>
    </source>
</evidence>
<dbReference type="AlphaFoldDB" id="A0A9P4TKC1"/>